<dbReference type="AlphaFoldDB" id="A0A917ZRU2"/>
<gene>
    <name evidence="2" type="ORF">GCM10011348_46060</name>
</gene>
<comment type="caution">
    <text evidence="2">The sequence shown here is derived from an EMBL/GenBank/DDBJ whole genome shotgun (WGS) entry which is preliminary data.</text>
</comment>
<dbReference type="Proteomes" id="UP000599578">
    <property type="component" value="Unassembled WGS sequence"/>
</dbReference>
<evidence type="ECO:0000256" key="1">
    <source>
        <dbReference type="SAM" id="Phobius"/>
    </source>
</evidence>
<dbReference type="EMBL" id="BMLT01000021">
    <property type="protein sequence ID" value="GGO89100.1"/>
    <property type="molecule type" value="Genomic_DNA"/>
</dbReference>
<sequence>MNWEYIIGGIVLVIAAIVWAEIKGMAGRDDDGEWPDDGGAA</sequence>
<keyword evidence="3" id="KW-1185">Reference proteome</keyword>
<keyword evidence="1" id="KW-0472">Membrane</keyword>
<protein>
    <submittedName>
        <fullName evidence="2">Uncharacterized protein</fullName>
    </submittedName>
</protein>
<keyword evidence="1" id="KW-1133">Transmembrane helix</keyword>
<accession>A0A917ZRU2</accession>
<evidence type="ECO:0000313" key="3">
    <source>
        <dbReference type="Proteomes" id="UP000599578"/>
    </source>
</evidence>
<organism evidence="2 3">
    <name type="scientific">Marinobacterium nitratireducens</name>
    <dbReference type="NCBI Taxonomy" id="518897"/>
    <lineage>
        <taxon>Bacteria</taxon>
        <taxon>Pseudomonadati</taxon>
        <taxon>Pseudomonadota</taxon>
        <taxon>Gammaproteobacteria</taxon>
        <taxon>Oceanospirillales</taxon>
        <taxon>Oceanospirillaceae</taxon>
        <taxon>Marinobacterium</taxon>
    </lineage>
</organism>
<proteinExistence type="predicted"/>
<reference evidence="2 3" key="1">
    <citation type="journal article" date="2014" name="Int. J. Syst. Evol. Microbiol.">
        <title>Complete genome sequence of Corynebacterium casei LMG S-19264T (=DSM 44701T), isolated from a smear-ripened cheese.</title>
        <authorList>
            <consortium name="US DOE Joint Genome Institute (JGI-PGF)"/>
            <person name="Walter F."/>
            <person name="Albersmeier A."/>
            <person name="Kalinowski J."/>
            <person name="Ruckert C."/>
        </authorList>
    </citation>
    <scope>NUCLEOTIDE SEQUENCE [LARGE SCALE GENOMIC DNA]</scope>
    <source>
        <strain evidence="2 3">CGMCC 1.7286</strain>
    </source>
</reference>
<dbReference type="RefSeq" id="WP_268238112.1">
    <property type="nucleotide sequence ID" value="NZ_BMLT01000021.1"/>
</dbReference>
<keyword evidence="1" id="KW-0812">Transmembrane</keyword>
<evidence type="ECO:0000313" key="2">
    <source>
        <dbReference type="EMBL" id="GGO89100.1"/>
    </source>
</evidence>
<feature type="transmembrane region" description="Helical" evidence="1">
    <location>
        <begin position="6"/>
        <end position="22"/>
    </location>
</feature>
<name>A0A917ZRU2_9GAMM</name>